<dbReference type="GO" id="GO:0055085">
    <property type="term" value="P:transmembrane transport"/>
    <property type="evidence" value="ECO:0007669"/>
    <property type="project" value="InterPro"/>
</dbReference>
<protein>
    <submittedName>
        <fullName evidence="3">Energy transducer TonB</fullName>
    </submittedName>
</protein>
<dbReference type="Proteomes" id="UP000283389">
    <property type="component" value="Unassembled WGS sequence"/>
</dbReference>
<dbReference type="PROSITE" id="PS52015">
    <property type="entry name" value="TONB_CTD"/>
    <property type="match status" value="1"/>
</dbReference>
<accession>A0A423F3Z2</accession>
<dbReference type="PANTHER" id="PTHR33446:SF2">
    <property type="entry name" value="PROTEIN TONB"/>
    <property type="match status" value="1"/>
</dbReference>
<dbReference type="InterPro" id="IPR037682">
    <property type="entry name" value="TonB_C"/>
</dbReference>
<dbReference type="EMBL" id="MOAZ01000015">
    <property type="protein sequence ID" value="ROM49295.1"/>
    <property type="molecule type" value="Genomic_DNA"/>
</dbReference>
<feature type="domain" description="TonB C-terminal" evidence="2">
    <location>
        <begin position="147"/>
        <end position="242"/>
    </location>
</feature>
<dbReference type="InterPro" id="IPR051045">
    <property type="entry name" value="TonB-dependent_transducer"/>
</dbReference>
<dbReference type="GO" id="GO:0098797">
    <property type="term" value="C:plasma membrane protein complex"/>
    <property type="evidence" value="ECO:0007669"/>
    <property type="project" value="TreeGrafter"/>
</dbReference>
<evidence type="ECO:0000313" key="3">
    <source>
        <dbReference type="EMBL" id="ROM49295.1"/>
    </source>
</evidence>
<reference evidence="3 4" key="1">
    <citation type="submission" date="2016-10" db="EMBL/GenBank/DDBJ databases">
        <title>Comparative genome analysis of multiple Pseudomonas spp. focuses on biocontrol and plant growth promoting traits.</title>
        <authorList>
            <person name="Tao X.-Y."/>
            <person name="Taylor C.G."/>
        </authorList>
    </citation>
    <scope>NUCLEOTIDE SEQUENCE [LARGE SCALE GENOMIC DNA]</scope>
    <source>
        <strain evidence="3 4">36C8</strain>
    </source>
</reference>
<dbReference type="GO" id="GO:0031992">
    <property type="term" value="F:energy transducer activity"/>
    <property type="evidence" value="ECO:0007669"/>
    <property type="project" value="TreeGrafter"/>
</dbReference>
<evidence type="ECO:0000256" key="1">
    <source>
        <dbReference type="SAM" id="MobiDB-lite"/>
    </source>
</evidence>
<dbReference type="RefSeq" id="WP_123477049.1">
    <property type="nucleotide sequence ID" value="NZ_JBOFBE010000019.1"/>
</dbReference>
<evidence type="ECO:0000259" key="2">
    <source>
        <dbReference type="PROSITE" id="PS52015"/>
    </source>
</evidence>
<organism evidence="3 4">
    <name type="scientific">Pseudomonas canadensis</name>
    <dbReference type="NCBI Taxonomy" id="915099"/>
    <lineage>
        <taxon>Bacteria</taxon>
        <taxon>Pseudomonadati</taxon>
        <taxon>Pseudomonadota</taxon>
        <taxon>Gammaproteobacteria</taxon>
        <taxon>Pseudomonadales</taxon>
        <taxon>Pseudomonadaceae</taxon>
        <taxon>Pseudomonas</taxon>
    </lineage>
</organism>
<proteinExistence type="predicted"/>
<name>A0A423F3Z2_9PSED</name>
<feature type="compositionally biased region" description="Pro residues" evidence="1">
    <location>
        <begin position="76"/>
        <end position="88"/>
    </location>
</feature>
<dbReference type="SUPFAM" id="SSF74653">
    <property type="entry name" value="TolA/TonB C-terminal domain"/>
    <property type="match status" value="1"/>
</dbReference>
<dbReference type="AlphaFoldDB" id="A0A423F3Z2"/>
<feature type="region of interest" description="Disordered" evidence="1">
    <location>
        <begin position="54"/>
        <end position="144"/>
    </location>
</feature>
<gene>
    <name evidence="3" type="ORF">BK649_19580</name>
</gene>
<dbReference type="Gene3D" id="3.30.1150.10">
    <property type="match status" value="1"/>
</dbReference>
<comment type="caution">
    <text evidence="3">The sequence shown here is derived from an EMBL/GenBank/DDBJ whole genome shotgun (WGS) entry which is preliminary data.</text>
</comment>
<evidence type="ECO:0000313" key="4">
    <source>
        <dbReference type="Proteomes" id="UP000283389"/>
    </source>
</evidence>
<dbReference type="PANTHER" id="PTHR33446">
    <property type="entry name" value="PROTEIN TONB-RELATED"/>
    <property type="match status" value="1"/>
</dbReference>
<sequence length="242" mass="26017">MYVLFRARQLLGSVPALIALVLIALGIQSQTLKVEPVYDESAVELALVEPAPEVIPEPVVEQEPPPPVIEDEEAEPAPPPPPPKPLPKPKPEPKPKPVPKPVVAKPTPAPTPPPVAAKPAPAPVAQAAPTPAPPAPPKVDGQALEGGYLKGLRNELDTYKQYPTGRQASLERPTGEVVVWLLVDRQGRVLDSGLQTQASSMLLNRAATNSLRRIKQVKPFPEQAFGGRNEQRFTATFNYSVQ</sequence>
<feature type="compositionally biased region" description="Pro residues" evidence="1">
    <location>
        <begin position="107"/>
        <end position="122"/>
    </location>
</feature>
<dbReference type="Pfam" id="PF03544">
    <property type="entry name" value="TonB_C"/>
    <property type="match status" value="1"/>
</dbReference>